<dbReference type="STRING" id="1193502.SHALO_1173"/>
<dbReference type="InterPro" id="IPR003660">
    <property type="entry name" value="HAMP_dom"/>
</dbReference>
<dbReference type="PANTHER" id="PTHR45436">
    <property type="entry name" value="SENSOR HISTIDINE KINASE YKOH"/>
    <property type="match status" value="1"/>
</dbReference>
<keyword evidence="9" id="KW-0812">Transmembrane</keyword>
<dbReference type="AlphaFoldDB" id="A0A1D7TIY3"/>
<dbReference type="KEGG" id="shal:SHALO_1173"/>
<keyword evidence="5" id="KW-0808">Transferase</keyword>
<dbReference type="Proteomes" id="UP000094609">
    <property type="component" value="Chromosome"/>
</dbReference>
<dbReference type="SMART" id="SM00388">
    <property type="entry name" value="HisKA"/>
    <property type="match status" value="1"/>
</dbReference>
<accession>A0A1D7TIY3</accession>
<dbReference type="SMART" id="SM00304">
    <property type="entry name" value="HAMP"/>
    <property type="match status" value="1"/>
</dbReference>
<dbReference type="SUPFAM" id="SSF47384">
    <property type="entry name" value="Homodimeric domain of signal transducing histidine kinase"/>
    <property type="match status" value="1"/>
</dbReference>
<proteinExistence type="predicted"/>
<evidence type="ECO:0000256" key="3">
    <source>
        <dbReference type="ARBA" id="ARBA00012438"/>
    </source>
</evidence>
<dbReference type="CDD" id="cd00082">
    <property type="entry name" value="HisKA"/>
    <property type="match status" value="1"/>
</dbReference>
<dbReference type="Pfam" id="PF00672">
    <property type="entry name" value="HAMP"/>
    <property type="match status" value="1"/>
</dbReference>
<dbReference type="InterPro" id="IPR003661">
    <property type="entry name" value="HisK_dim/P_dom"/>
</dbReference>
<keyword evidence="7" id="KW-0902">Two-component regulatory system</keyword>
<dbReference type="GO" id="GO:0000155">
    <property type="term" value="F:phosphorelay sensor kinase activity"/>
    <property type="evidence" value="ECO:0007669"/>
    <property type="project" value="InterPro"/>
</dbReference>
<evidence type="ECO:0000313" key="12">
    <source>
        <dbReference type="Proteomes" id="UP000094609"/>
    </source>
</evidence>
<evidence type="ECO:0000256" key="4">
    <source>
        <dbReference type="ARBA" id="ARBA00022553"/>
    </source>
</evidence>
<gene>
    <name evidence="11" type="ORF">SHALO_1173</name>
</gene>
<dbReference type="PANTHER" id="PTHR45436:SF15">
    <property type="entry name" value="SENSOR HISTIDINE KINASE CUSS"/>
    <property type="match status" value="1"/>
</dbReference>
<dbReference type="InterPro" id="IPR050428">
    <property type="entry name" value="TCS_sensor_his_kinase"/>
</dbReference>
<keyword evidence="6 11" id="KW-0418">Kinase</keyword>
<name>A0A1D7TIY3_9BACT</name>
<dbReference type="Gene3D" id="6.10.340.10">
    <property type="match status" value="1"/>
</dbReference>
<evidence type="ECO:0000256" key="1">
    <source>
        <dbReference type="ARBA" id="ARBA00000085"/>
    </source>
</evidence>
<evidence type="ECO:0000256" key="2">
    <source>
        <dbReference type="ARBA" id="ARBA00004141"/>
    </source>
</evidence>
<evidence type="ECO:0000256" key="8">
    <source>
        <dbReference type="ARBA" id="ARBA00023136"/>
    </source>
</evidence>
<dbReference type="PROSITE" id="PS50885">
    <property type="entry name" value="HAMP"/>
    <property type="match status" value="1"/>
</dbReference>
<dbReference type="EMBL" id="CP017111">
    <property type="protein sequence ID" value="AOO64951.1"/>
    <property type="molecule type" value="Genomic_DNA"/>
</dbReference>
<reference evidence="12" key="1">
    <citation type="submission" date="2016-08" db="EMBL/GenBank/DDBJ databases">
        <title>Complete genome sequence of the organohalide-respiring Epsilonproteobacterium Sulfurospirillum halorespirans.</title>
        <authorList>
            <person name="Goris T."/>
            <person name="Zimmermann J."/>
            <person name="Schenz B."/>
            <person name="Lemos M."/>
            <person name="Hackermueller J."/>
            <person name="Diekert G."/>
        </authorList>
    </citation>
    <scope>NUCLEOTIDE SEQUENCE [LARGE SCALE GENOMIC DNA]</scope>
    <source>
        <strain>DSM 13726</strain>
        <strain evidence="12">PCE-M2</strain>
    </source>
</reference>
<dbReference type="RefSeq" id="WP_069477781.1">
    <property type="nucleotide sequence ID" value="NZ_CP017111.1"/>
</dbReference>
<evidence type="ECO:0000256" key="5">
    <source>
        <dbReference type="ARBA" id="ARBA00022679"/>
    </source>
</evidence>
<evidence type="ECO:0000313" key="11">
    <source>
        <dbReference type="EMBL" id="AOO64951.1"/>
    </source>
</evidence>
<dbReference type="Gene3D" id="1.10.287.130">
    <property type="match status" value="1"/>
</dbReference>
<feature type="transmembrane region" description="Helical" evidence="9">
    <location>
        <begin position="51"/>
        <end position="75"/>
    </location>
</feature>
<sequence length="201" mass="23653">MLSIKVKLLLWFLAIQTLILAGFNYALYINVEHTLHERTYVTLEAHEAIEHFLGTLWLLNPFILIFSSMGGYVLIHKYFQPIQAMLHEIKAITPKDLSKRIEQRPFNDEINHLALAFNEVLDRLEKAFRGVKEFNTNASHELRTPLTIMRGEIEVALRKQRPNDEYRAILQTQLEEIMILQKMIEELLFQAETHTMETIYM</sequence>
<evidence type="ECO:0000256" key="9">
    <source>
        <dbReference type="SAM" id="Phobius"/>
    </source>
</evidence>
<keyword evidence="9" id="KW-1133">Transmembrane helix</keyword>
<keyword evidence="12" id="KW-1185">Reference proteome</keyword>
<organism evidence="11 12">
    <name type="scientific">Sulfurospirillum halorespirans DSM 13726</name>
    <dbReference type="NCBI Taxonomy" id="1193502"/>
    <lineage>
        <taxon>Bacteria</taxon>
        <taxon>Pseudomonadati</taxon>
        <taxon>Campylobacterota</taxon>
        <taxon>Epsilonproteobacteria</taxon>
        <taxon>Campylobacterales</taxon>
        <taxon>Sulfurospirillaceae</taxon>
        <taxon>Sulfurospirillum</taxon>
    </lineage>
</organism>
<feature type="transmembrane region" description="Helical" evidence="9">
    <location>
        <begin position="9"/>
        <end position="31"/>
    </location>
</feature>
<keyword evidence="4" id="KW-0597">Phosphoprotein</keyword>
<comment type="subcellular location">
    <subcellularLocation>
        <location evidence="2">Membrane</location>
        <topology evidence="2">Multi-pass membrane protein</topology>
    </subcellularLocation>
</comment>
<dbReference type="PATRIC" id="fig|1193502.14.peg.1191"/>
<dbReference type="EC" id="2.7.13.3" evidence="3"/>
<evidence type="ECO:0000256" key="6">
    <source>
        <dbReference type="ARBA" id="ARBA00022777"/>
    </source>
</evidence>
<dbReference type="GO" id="GO:0005886">
    <property type="term" value="C:plasma membrane"/>
    <property type="evidence" value="ECO:0007669"/>
    <property type="project" value="TreeGrafter"/>
</dbReference>
<protein>
    <recommendedName>
        <fullName evidence="3">histidine kinase</fullName>
        <ecNumber evidence="3">2.7.13.3</ecNumber>
    </recommendedName>
</protein>
<feature type="domain" description="HAMP" evidence="10">
    <location>
        <begin position="76"/>
        <end position="129"/>
    </location>
</feature>
<keyword evidence="8 9" id="KW-0472">Membrane</keyword>
<evidence type="ECO:0000259" key="10">
    <source>
        <dbReference type="PROSITE" id="PS50885"/>
    </source>
</evidence>
<dbReference type="CDD" id="cd06225">
    <property type="entry name" value="HAMP"/>
    <property type="match status" value="1"/>
</dbReference>
<comment type="catalytic activity">
    <reaction evidence="1">
        <text>ATP + protein L-histidine = ADP + protein N-phospho-L-histidine.</text>
        <dbReference type="EC" id="2.7.13.3"/>
    </reaction>
</comment>
<dbReference type="Pfam" id="PF00512">
    <property type="entry name" value="HisKA"/>
    <property type="match status" value="1"/>
</dbReference>
<evidence type="ECO:0000256" key="7">
    <source>
        <dbReference type="ARBA" id="ARBA00023012"/>
    </source>
</evidence>
<dbReference type="InterPro" id="IPR036097">
    <property type="entry name" value="HisK_dim/P_sf"/>
</dbReference>
<dbReference type="SUPFAM" id="SSF158472">
    <property type="entry name" value="HAMP domain-like"/>
    <property type="match status" value="1"/>
</dbReference>